<dbReference type="GeneID" id="31356334"/>
<dbReference type="InterPro" id="IPR029063">
    <property type="entry name" value="SAM-dependent_MTases_sf"/>
</dbReference>
<evidence type="ECO:0000313" key="2">
    <source>
        <dbReference type="Proteomes" id="UP000001396"/>
    </source>
</evidence>
<name>D3AXH2_HETP5</name>
<dbReference type="Gene3D" id="3.40.50.150">
    <property type="entry name" value="Vaccinia Virus protein VP39"/>
    <property type="match status" value="1"/>
</dbReference>
<organism evidence="1 2">
    <name type="scientific">Heterostelium pallidum (strain ATCC 26659 / Pp 5 / PN500)</name>
    <name type="common">Cellular slime mold</name>
    <name type="synonym">Polysphondylium pallidum</name>
    <dbReference type="NCBI Taxonomy" id="670386"/>
    <lineage>
        <taxon>Eukaryota</taxon>
        <taxon>Amoebozoa</taxon>
        <taxon>Evosea</taxon>
        <taxon>Eumycetozoa</taxon>
        <taxon>Dictyostelia</taxon>
        <taxon>Acytosteliales</taxon>
        <taxon>Acytosteliaceae</taxon>
        <taxon>Heterostelium</taxon>
    </lineage>
</organism>
<dbReference type="InterPro" id="IPR019410">
    <property type="entry name" value="Methyltransf_16"/>
</dbReference>
<dbReference type="CDD" id="cd02440">
    <property type="entry name" value="AdoMet_MTases"/>
    <property type="match status" value="1"/>
</dbReference>
<dbReference type="OMA" id="GMTTWGA"/>
<accession>D3AXH2</accession>
<evidence type="ECO:0000313" key="1">
    <source>
        <dbReference type="EMBL" id="EFA86241.1"/>
    </source>
</evidence>
<sequence>MNDNYSDLQYRDELDLINRFIHKLKCLYHQMTPLTKLLELLRSEFPQMFNLNNDLILNQNLQQLIYANVVKDRDRPTKQYCSKFIKLLIEILERYDKEINEELLDLLMSDYVGGGASEHNDDDDDDNDKKEYIYKSYYIDNQKWVTLKNEAIYNLVGMTTWGAAYLLSDFILANKQLFNEKTILELGAGTGLIGLVLDQVNSKSVLLTDYSPVVLDNLKYNIENNGIKIQDLINVEYGDEQLQQNLENGDDTKFKVMTFDWEANLDDKQCEAFQSDIILGADIVYDPSLCKYLVAVLHRLCMKNPSTVAYIASTIRNQQTFSTFQQELQSHNFNITEINYTPDNFVHPSPYIYDYTQIVLYKITLK</sequence>
<dbReference type="Proteomes" id="UP000001396">
    <property type="component" value="Unassembled WGS sequence"/>
</dbReference>
<proteinExistence type="predicted"/>
<dbReference type="EMBL" id="ADBJ01000003">
    <property type="protein sequence ID" value="EFA86241.1"/>
    <property type="molecule type" value="Genomic_DNA"/>
</dbReference>
<dbReference type="Pfam" id="PF10294">
    <property type="entry name" value="Methyltransf_16"/>
    <property type="match status" value="2"/>
</dbReference>
<comment type="caution">
    <text evidence="1">The sequence shown here is derived from an EMBL/GenBank/DDBJ whole genome shotgun (WGS) entry which is preliminary data.</text>
</comment>
<dbReference type="RefSeq" id="XP_020438346.1">
    <property type="nucleotide sequence ID" value="XM_020571823.1"/>
</dbReference>
<dbReference type="InParanoid" id="D3AXH2"/>
<dbReference type="AlphaFoldDB" id="D3AXH2"/>
<reference evidence="1 2" key="1">
    <citation type="journal article" date="2011" name="Genome Res.">
        <title>Phylogeny-wide analysis of social amoeba genomes highlights ancient origins for complex intercellular communication.</title>
        <authorList>
            <person name="Heidel A.J."/>
            <person name="Lawal H.M."/>
            <person name="Felder M."/>
            <person name="Schilde C."/>
            <person name="Helps N.R."/>
            <person name="Tunggal B."/>
            <person name="Rivero F."/>
            <person name="John U."/>
            <person name="Schleicher M."/>
            <person name="Eichinger L."/>
            <person name="Platzer M."/>
            <person name="Noegel A.A."/>
            <person name="Schaap P."/>
            <person name="Gloeckner G."/>
        </authorList>
    </citation>
    <scope>NUCLEOTIDE SEQUENCE [LARGE SCALE GENOMIC DNA]</scope>
    <source>
        <strain evidence="2">ATCC 26659 / Pp 5 / PN500</strain>
    </source>
</reference>
<gene>
    <name evidence="1" type="ORF">PPL_00803</name>
</gene>
<dbReference type="STRING" id="670386.D3AXH2"/>
<dbReference type="PANTHER" id="PTHR14614">
    <property type="entry name" value="HEPATOCELLULAR CARCINOMA-ASSOCIATED ANTIGEN"/>
    <property type="match status" value="1"/>
</dbReference>
<keyword evidence="2" id="KW-1185">Reference proteome</keyword>
<protein>
    <submittedName>
        <fullName evidence="1">Uncharacterized protein</fullName>
    </submittedName>
</protein>
<dbReference type="FunCoup" id="D3AXH2">
    <property type="interactions" value="259"/>
</dbReference>
<dbReference type="SUPFAM" id="SSF53335">
    <property type="entry name" value="S-adenosyl-L-methionine-dependent methyltransferases"/>
    <property type="match status" value="1"/>
</dbReference>
<dbReference type="PANTHER" id="PTHR14614:SF130">
    <property type="entry name" value="PROTEIN-LYSINE N-METHYLTRANSFERASE EEF2KMT"/>
    <property type="match status" value="1"/>
</dbReference>